<dbReference type="Proteomes" id="UP000249065">
    <property type="component" value="Unassembled WGS sequence"/>
</dbReference>
<dbReference type="RefSeq" id="WP_111468330.1">
    <property type="nucleotide sequence ID" value="NZ_QLIX01000002.1"/>
</dbReference>
<dbReference type="EMBL" id="QLIX01000002">
    <property type="protein sequence ID" value="RAI60145.1"/>
    <property type="molecule type" value="Genomic_DNA"/>
</dbReference>
<gene>
    <name evidence="7" type="ORF">DOO78_03395</name>
</gene>
<feature type="domain" description="NfeD-like C-terminal" evidence="6">
    <location>
        <begin position="82"/>
        <end position="139"/>
    </location>
</feature>
<keyword evidence="2 5" id="KW-0812">Transmembrane</keyword>
<name>A0A327MCA7_9PROT</name>
<protein>
    <submittedName>
        <fullName evidence="7">NfeD family protein</fullName>
    </submittedName>
</protein>
<dbReference type="Pfam" id="PF01957">
    <property type="entry name" value="NfeD"/>
    <property type="match status" value="1"/>
</dbReference>
<evidence type="ECO:0000256" key="3">
    <source>
        <dbReference type="ARBA" id="ARBA00022989"/>
    </source>
</evidence>
<accession>A0A327MCA7</accession>
<sequence>MEPGLIWILGGLLLLAAELALPGLFLLWAGIAAIGTGLVVLALLPPFEGVVATFLACLAGSIGCALWLRSRRPRQAVNDPAAGLVGRHGMLLPMEGPALRVRIGDSDWPARLPRDQKVPEAPQRVRVEAVDGVTLIVRPIP</sequence>
<keyword evidence="4 5" id="KW-0472">Membrane</keyword>
<dbReference type="InterPro" id="IPR012340">
    <property type="entry name" value="NA-bd_OB-fold"/>
</dbReference>
<evidence type="ECO:0000259" key="6">
    <source>
        <dbReference type="Pfam" id="PF01957"/>
    </source>
</evidence>
<evidence type="ECO:0000256" key="1">
    <source>
        <dbReference type="ARBA" id="ARBA00004141"/>
    </source>
</evidence>
<dbReference type="Gene3D" id="2.40.50.140">
    <property type="entry name" value="Nucleic acid-binding proteins"/>
    <property type="match status" value="1"/>
</dbReference>
<comment type="subcellular location">
    <subcellularLocation>
        <location evidence="1">Membrane</location>
        <topology evidence="1">Multi-pass membrane protein</topology>
    </subcellularLocation>
</comment>
<dbReference type="InterPro" id="IPR002810">
    <property type="entry name" value="NfeD-like_C"/>
</dbReference>
<feature type="transmembrane region" description="Helical" evidence="5">
    <location>
        <begin position="12"/>
        <end position="44"/>
    </location>
</feature>
<comment type="caution">
    <text evidence="7">The sequence shown here is derived from an EMBL/GenBank/DDBJ whole genome shotgun (WGS) entry which is preliminary data.</text>
</comment>
<dbReference type="InterPro" id="IPR052165">
    <property type="entry name" value="Membrane_assoc_protease"/>
</dbReference>
<dbReference type="PANTHER" id="PTHR33507">
    <property type="entry name" value="INNER MEMBRANE PROTEIN YBBJ"/>
    <property type="match status" value="1"/>
</dbReference>
<evidence type="ECO:0000256" key="2">
    <source>
        <dbReference type="ARBA" id="ARBA00022692"/>
    </source>
</evidence>
<keyword evidence="8" id="KW-1185">Reference proteome</keyword>
<dbReference type="AlphaFoldDB" id="A0A327MCA7"/>
<dbReference type="PANTHER" id="PTHR33507:SF3">
    <property type="entry name" value="INNER MEMBRANE PROTEIN YBBJ"/>
    <property type="match status" value="1"/>
</dbReference>
<evidence type="ECO:0000313" key="7">
    <source>
        <dbReference type="EMBL" id="RAI60145.1"/>
    </source>
</evidence>
<keyword evidence="3 5" id="KW-1133">Transmembrane helix</keyword>
<evidence type="ECO:0000313" key="8">
    <source>
        <dbReference type="Proteomes" id="UP000249065"/>
    </source>
</evidence>
<dbReference type="GO" id="GO:0005886">
    <property type="term" value="C:plasma membrane"/>
    <property type="evidence" value="ECO:0007669"/>
    <property type="project" value="TreeGrafter"/>
</dbReference>
<feature type="transmembrane region" description="Helical" evidence="5">
    <location>
        <begin position="50"/>
        <end position="68"/>
    </location>
</feature>
<evidence type="ECO:0000256" key="5">
    <source>
        <dbReference type="SAM" id="Phobius"/>
    </source>
</evidence>
<reference evidence="8" key="1">
    <citation type="submission" date="2018-06" db="EMBL/GenBank/DDBJ databases">
        <authorList>
            <person name="Khan S.A."/>
        </authorList>
    </citation>
    <scope>NUCLEOTIDE SEQUENCE [LARGE SCALE GENOMIC DNA]</scope>
    <source>
        <strain evidence="8">DB-1506</strain>
    </source>
</reference>
<organism evidence="7 8">
    <name type="scientific">Roseicella frigidaeris</name>
    <dbReference type="NCBI Taxonomy" id="2230885"/>
    <lineage>
        <taxon>Bacteria</taxon>
        <taxon>Pseudomonadati</taxon>
        <taxon>Pseudomonadota</taxon>
        <taxon>Alphaproteobacteria</taxon>
        <taxon>Acetobacterales</taxon>
        <taxon>Roseomonadaceae</taxon>
        <taxon>Roseicella</taxon>
    </lineage>
</organism>
<evidence type="ECO:0000256" key="4">
    <source>
        <dbReference type="ARBA" id="ARBA00023136"/>
    </source>
</evidence>
<dbReference type="OrthoDB" id="9810336at2"/>
<proteinExistence type="predicted"/>